<feature type="chain" id="PRO_5044628915" evidence="1">
    <location>
        <begin position="23"/>
        <end position="356"/>
    </location>
</feature>
<dbReference type="Proteomes" id="UP000504636">
    <property type="component" value="Unplaced"/>
</dbReference>
<dbReference type="InterPro" id="IPR037460">
    <property type="entry name" value="SEST-like"/>
</dbReference>
<dbReference type="GeneID" id="54469328"/>
<evidence type="ECO:0000256" key="1">
    <source>
        <dbReference type="SAM" id="SignalP"/>
    </source>
</evidence>
<dbReference type="InterPro" id="IPR013830">
    <property type="entry name" value="SGNH_hydro"/>
</dbReference>
<dbReference type="GO" id="GO:0006629">
    <property type="term" value="P:lipid metabolic process"/>
    <property type="evidence" value="ECO:0007669"/>
    <property type="project" value="TreeGrafter"/>
</dbReference>
<evidence type="ECO:0000313" key="4">
    <source>
        <dbReference type="Proteomes" id="UP000504636"/>
    </source>
</evidence>
<proteinExistence type="predicted"/>
<protein>
    <submittedName>
        <fullName evidence="3 5">SGNH hydrolase</fullName>
    </submittedName>
</protein>
<reference evidence="3 5" key="1">
    <citation type="journal article" date="2020" name="Stud. Mycol.">
        <title>101 Dothideomycetes genomes: a test case for predicting lifestyles and emergence of pathogens.</title>
        <authorList>
            <person name="Haridas S."/>
            <person name="Albert R."/>
            <person name="Binder M."/>
            <person name="Bloem J."/>
            <person name="Labutti K."/>
            <person name="Salamov A."/>
            <person name="Andreopoulos B."/>
            <person name="Baker S."/>
            <person name="Barry K."/>
            <person name="Bills G."/>
            <person name="Bluhm B."/>
            <person name="Cannon C."/>
            <person name="Castanera R."/>
            <person name="Culley D."/>
            <person name="Daum C."/>
            <person name="Ezra D."/>
            <person name="Gonzalez J."/>
            <person name="Henrissat B."/>
            <person name="Kuo A."/>
            <person name="Liang C."/>
            <person name="Lipzen A."/>
            <person name="Lutzoni F."/>
            <person name="Magnuson J."/>
            <person name="Mondo S."/>
            <person name="Nolan M."/>
            <person name="Ohm R."/>
            <person name="Pangilinan J."/>
            <person name="Park H.-J."/>
            <person name="Ramirez L."/>
            <person name="Alfaro M."/>
            <person name="Sun H."/>
            <person name="Tritt A."/>
            <person name="Yoshinaga Y."/>
            <person name="Zwiers L.-H."/>
            <person name="Turgeon B."/>
            <person name="Goodwin S."/>
            <person name="Spatafora J."/>
            <person name="Crous P."/>
            <person name="Grigoriev I."/>
        </authorList>
    </citation>
    <scope>NUCLEOTIDE SEQUENCE</scope>
    <source>
        <strain evidence="3 5">CBS 304.34</strain>
    </source>
</reference>
<dbReference type="RefSeq" id="XP_033571927.1">
    <property type="nucleotide sequence ID" value="XM_033728435.1"/>
</dbReference>
<keyword evidence="4" id="KW-1185">Reference proteome</keyword>
<evidence type="ECO:0000313" key="5">
    <source>
        <dbReference type="RefSeq" id="XP_033571927.1"/>
    </source>
</evidence>
<feature type="domain" description="SGNH hydrolase-type esterase" evidence="2">
    <location>
        <begin position="66"/>
        <end position="342"/>
    </location>
</feature>
<dbReference type="SUPFAM" id="SSF52266">
    <property type="entry name" value="SGNH hydrolase"/>
    <property type="match status" value="1"/>
</dbReference>
<evidence type="ECO:0000313" key="3">
    <source>
        <dbReference type="EMBL" id="KAF2804963.1"/>
    </source>
</evidence>
<dbReference type="Pfam" id="PF13472">
    <property type="entry name" value="Lipase_GDSL_2"/>
    <property type="match status" value="1"/>
</dbReference>
<keyword evidence="1" id="KW-0732">Signal</keyword>
<dbReference type="CDD" id="cd01823">
    <property type="entry name" value="SEST_like"/>
    <property type="match status" value="1"/>
</dbReference>
<name>A0A6A6Y8S4_9PEZI</name>
<dbReference type="EMBL" id="MU003711">
    <property type="protein sequence ID" value="KAF2804963.1"/>
    <property type="molecule type" value="Genomic_DNA"/>
</dbReference>
<sequence>MPGIPLAILSITLLATTALSFAVPHLSLAPNIPSIPSLPSIPNIAELLPDQPLYTRPTHPITTILAIGDSYTAGEGANGFPDYIASSANCDRYKQSWPLQLIADPAWDSFNGKKPALVFGACSGATMNDLIANQLQLGVPNASEAYTKIGKPQIAVMTIGGNDADFFGAINACILHLSPSLPCSQKLTSISAHLASPAFATALATTLATILTTARAAGGAVPPESFELYVAGYVPFFNTHNPVCDNVSFSIHGDGVPKLTTELRKSLNAVVEEFNGVLEGVARAMRPWGVFWVDVDGWSKGWGGHRFCEHTAAEGEVWFWGGEGDGGGDVRRVFHPKGVGYKVFAEAFLEAVRGNR</sequence>
<organism evidence="3">
    <name type="scientific">Mytilinidion resinicola</name>
    <dbReference type="NCBI Taxonomy" id="574789"/>
    <lineage>
        <taxon>Eukaryota</taxon>
        <taxon>Fungi</taxon>
        <taxon>Dikarya</taxon>
        <taxon>Ascomycota</taxon>
        <taxon>Pezizomycotina</taxon>
        <taxon>Dothideomycetes</taxon>
        <taxon>Pleosporomycetidae</taxon>
        <taxon>Mytilinidiales</taxon>
        <taxon>Mytilinidiaceae</taxon>
        <taxon>Mytilinidion</taxon>
    </lineage>
</organism>
<dbReference type="PANTHER" id="PTHR37981">
    <property type="entry name" value="LIPASE 2"/>
    <property type="match status" value="1"/>
</dbReference>
<reference evidence="5" key="2">
    <citation type="submission" date="2020-04" db="EMBL/GenBank/DDBJ databases">
        <authorList>
            <consortium name="NCBI Genome Project"/>
        </authorList>
    </citation>
    <scope>NUCLEOTIDE SEQUENCE</scope>
    <source>
        <strain evidence="5">CBS 304.34</strain>
    </source>
</reference>
<feature type="signal peptide" evidence="1">
    <location>
        <begin position="1"/>
        <end position="22"/>
    </location>
</feature>
<dbReference type="PANTHER" id="PTHR37981:SF1">
    <property type="entry name" value="SGNH HYDROLASE-TYPE ESTERASE DOMAIN-CONTAINING PROTEIN"/>
    <property type="match status" value="1"/>
</dbReference>
<evidence type="ECO:0000259" key="2">
    <source>
        <dbReference type="Pfam" id="PF13472"/>
    </source>
</evidence>
<accession>A0A6A6Y8S4</accession>
<dbReference type="AlphaFoldDB" id="A0A6A6Y8S4"/>
<keyword evidence="3 5" id="KW-0378">Hydrolase</keyword>
<dbReference type="InterPro" id="IPR036514">
    <property type="entry name" value="SGNH_hydro_sf"/>
</dbReference>
<dbReference type="OrthoDB" id="21678at2759"/>
<gene>
    <name evidence="3 5" type="ORF">BDZ99DRAFT_575140</name>
</gene>
<dbReference type="GO" id="GO:0016788">
    <property type="term" value="F:hydrolase activity, acting on ester bonds"/>
    <property type="evidence" value="ECO:0007669"/>
    <property type="project" value="InterPro"/>
</dbReference>
<dbReference type="Gene3D" id="3.40.50.1110">
    <property type="entry name" value="SGNH hydrolase"/>
    <property type="match status" value="1"/>
</dbReference>
<reference evidence="5" key="3">
    <citation type="submission" date="2025-04" db="UniProtKB">
        <authorList>
            <consortium name="RefSeq"/>
        </authorList>
    </citation>
    <scope>IDENTIFICATION</scope>
    <source>
        <strain evidence="5">CBS 304.34</strain>
    </source>
</reference>